<name>A0A1I8B8C3_MELHA</name>
<dbReference type="WBParaSite" id="MhA1_Contig160.frz3.gene1">
    <property type="protein sequence ID" value="MhA1_Contig160.frz3.gene1"/>
    <property type="gene ID" value="MhA1_Contig160.frz3.gene1"/>
</dbReference>
<dbReference type="AlphaFoldDB" id="A0A1I8B8C3"/>
<organism evidence="1 2">
    <name type="scientific">Meloidogyne hapla</name>
    <name type="common">Root-knot nematode worm</name>
    <dbReference type="NCBI Taxonomy" id="6305"/>
    <lineage>
        <taxon>Eukaryota</taxon>
        <taxon>Metazoa</taxon>
        <taxon>Ecdysozoa</taxon>
        <taxon>Nematoda</taxon>
        <taxon>Chromadorea</taxon>
        <taxon>Rhabditida</taxon>
        <taxon>Tylenchina</taxon>
        <taxon>Tylenchomorpha</taxon>
        <taxon>Tylenchoidea</taxon>
        <taxon>Meloidogynidae</taxon>
        <taxon>Meloidogyninae</taxon>
        <taxon>Meloidogyne</taxon>
    </lineage>
</organism>
<keyword evidence="1" id="KW-1185">Reference proteome</keyword>
<evidence type="ECO:0000313" key="1">
    <source>
        <dbReference type="Proteomes" id="UP000095281"/>
    </source>
</evidence>
<proteinExistence type="predicted"/>
<sequence length="206" mass="24374">MELELLKNFTIIRLHVKLNLPEEEFQQWLKDLKMLRKKRTCDCGNEMRKEIRQNYGRWVCRKSKCRKTKGALLSKAFEHVFKQKREIDFKAISNENVTFRFYCKHIAGSDGINLLSNRKNAMSWYATTSYTPARILTEVQNPKTEGKSHTKFFEEGKEKAFELNIIANKIGNMTKYKFEINGEIYDNNTIITDMPTWKIDQFLISL</sequence>
<accession>A0A1I8B8C3</accession>
<reference evidence="2" key="1">
    <citation type="submission" date="2016-11" db="UniProtKB">
        <authorList>
            <consortium name="WormBaseParasite"/>
        </authorList>
    </citation>
    <scope>IDENTIFICATION</scope>
</reference>
<dbReference type="Proteomes" id="UP000095281">
    <property type="component" value="Unplaced"/>
</dbReference>
<evidence type="ECO:0000313" key="2">
    <source>
        <dbReference type="WBParaSite" id="MhA1_Contig160.frz3.gene1"/>
    </source>
</evidence>
<protein>
    <submittedName>
        <fullName evidence="2">Uncharacterized protein</fullName>
    </submittedName>
</protein>